<name>A0AAD6JZG8_9ROSI</name>
<evidence type="ECO:0000313" key="3">
    <source>
        <dbReference type="Proteomes" id="UP001162972"/>
    </source>
</evidence>
<feature type="compositionally biased region" description="Polar residues" evidence="1">
    <location>
        <begin position="22"/>
        <end position="34"/>
    </location>
</feature>
<comment type="caution">
    <text evidence="2">The sequence shown here is derived from an EMBL/GenBank/DDBJ whole genome shotgun (WGS) entry which is preliminary data.</text>
</comment>
<protein>
    <submittedName>
        <fullName evidence="2">Uncharacterized protein</fullName>
    </submittedName>
</protein>
<gene>
    <name evidence="2" type="ORF">OIU84_006944</name>
</gene>
<reference evidence="2 3" key="1">
    <citation type="journal article" date="2023" name="Int. J. Mol. Sci.">
        <title>De Novo Assembly and Annotation of 11 Diverse Shrub Willow (Salix) Genomes Reveals Novel Gene Organization in Sex-Linked Regions.</title>
        <authorList>
            <person name="Hyden B."/>
            <person name="Feng K."/>
            <person name="Yates T.B."/>
            <person name="Jawdy S."/>
            <person name="Cereghino C."/>
            <person name="Smart L.B."/>
            <person name="Muchero W."/>
        </authorList>
    </citation>
    <scope>NUCLEOTIDE SEQUENCE [LARGE SCALE GENOMIC DNA]</scope>
    <source>
        <tissue evidence="2">Shoot tip</tissue>
    </source>
</reference>
<dbReference type="EMBL" id="JAPFFJ010000013">
    <property type="protein sequence ID" value="KAJ6414216.1"/>
    <property type="molecule type" value="Genomic_DNA"/>
</dbReference>
<evidence type="ECO:0000313" key="2">
    <source>
        <dbReference type="EMBL" id="KAJ6414216.1"/>
    </source>
</evidence>
<evidence type="ECO:0000256" key="1">
    <source>
        <dbReference type="SAM" id="MobiDB-lite"/>
    </source>
</evidence>
<dbReference type="Proteomes" id="UP001162972">
    <property type="component" value="Chromosome 5"/>
</dbReference>
<dbReference type="AlphaFoldDB" id="A0AAD6JZG8"/>
<feature type="region of interest" description="Disordered" evidence="1">
    <location>
        <begin position="1"/>
        <end position="34"/>
    </location>
</feature>
<keyword evidence="3" id="KW-1185">Reference proteome</keyword>
<organism evidence="2 3">
    <name type="scientific">Salix udensis</name>
    <dbReference type="NCBI Taxonomy" id="889485"/>
    <lineage>
        <taxon>Eukaryota</taxon>
        <taxon>Viridiplantae</taxon>
        <taxon>Streptophyta</taxon>
        <taxon>Embryophyta</taxon>
        <taxon>Tracheophyta</taxon>
        <taxon>Spermatophyta</taxon>
        <taxon>Magnoliopsida</taxon>
        <taxon>eudicotyledons</taxon>
        <taxon>Gunneridae</taxon>
        <taxon>Pentapetalae</taxon>
        <taxon>rosids</taxon>
        <taxon>fabids</taxon>
        <taxon>Malpighiales</taxon>
        <taxon>Salicaceae</taxon>
        <taxon>Saliceae</taxon>
        <taxon>Salix</taxon>
    </lineage>
</organism>
<proteinExistence type="predicted"/>
<sequence>MIMVDEAKKSSSAAKAECITESGPNQPSDFTSRS</sequence>
<accession>A0AAD6JZG8</accession>